<gene>
    <name evidence="3" type="primary">HS3ST1</name>
</gene>
<dbReference type="Proteomes" id="UP001652641">
    <property type="component" value="Chromosome 14"/>
</dbReference>
<evidence type="ECO:0000313" key="2">
    <source>
        <dbReference type="Proteomes" id="UP001652641"/>
    </source>
</evidence>
<organism evidence="2 3">
    <name type="scientific">Vulpes vulpes</name>
    <name type="common">Red fox</name>
    <dbReference type="NCBI Taxonomy" id="9627"/>
    <lineage>
        <taxon>Eukaryota</taxon>
        <taxon>Metazoa</taxon>
        <taxon>Chordata</taxon>
        <taxon>Craniata</taxon>
        <taxon>Vertebrata</taxon>
        <taxon>Euteleostomi</taxon>
        <taxon>Mammalia</taxon>
        <taxon>Eutheria</taxon>
        <taxon>Laurasiatheria</taxon>
        <taxon>Carnivora</taxon>
        <taxon>Caniformia</taxon>
        <taxon>Canidae</taxon>
        <taxon>Vulpes</taxon>
    </lineage>
</organism>
<feature type="compositionally biased region" description="Basic residues" evidence="1">
    <location>
        <begin position="242"/>
        <end position="253"/>
    </location>
</feature>
<feature type="compositionally biased region" description="Pro residues" evidence="1">
    <location>
        <begin position="49"/>
        <end position="65"/>
    </location>
</feature>
<dbReference type="GeneID" id="112919834"/>
<dbReference type="RefSeq" id="XP_072593874.1">
    <property type="nucleotide sequence ID" value="XM_072737773.1"/>
</dbReference>
<evidence type="ECO:0000256" key="1">
    <source>
        <dbReference type="SAM" id="MobiDB-lite"/>
    </source>
</evidence>
<feature type="region of interest" description="Disordered" evidence="1">
    <location>
        <begin position="166"/>
        <end position="270"/>
    </location>
</feature>
<feature type="compositionally biased region" description="Low complexity" evidence="1">
    <location>
        <begin position="25"/>
        <end position="48"/>
    </location>
</feature>
<feature type="region of interest" description="Disordered" evidence="1">
    <location>
        <begin position="1"/>
        <end position="153"/>
    </location>
</feature>
<feature type="compositionally biased region" description="Low complexity" evidence="1">
    <location>
        <begin position="186"/>
        <end position="209"/>
    </location>
</feature>
<proteinExistence type="predicted"/>
<reference evidence="3" key="1">
    <citation type="submission" date="2025-08" db="UniProtKB">
        <authorList>
            <consortium name="RefSeq"/>
        </authorList>
    </citation>
    <scope>IDENTIFICATION</scope>
    <source>
        <tissue evidence="3">Cell line</tissue>
    </source>
</reference>
<protein>
    <submittedName>
        <fullName evidence="3">Heparan sulfate glucosamine 3-O-sulfotransferase 1 isoform X2</fullName>
    </submittedName>
</protein>
<feature type="compositionally biased region" description="Basic residues" evidence="1">
    <location>
        <begin position="11"/>
        <end position="22"/>
    </location>
</feature>
<name>A0ABM4YUB2_VULVU</name>
<keyword evidence="2" id="KW-1185">Reference proteome</keyword>
<sequence>MRSSATCRREARARRPHPRRRDSGRSGARRAAVGARDPPLPCALSLGARPPPSPPPAPAPPPAPPLRGTARLASRLHSPRRAGSHQTPPPPGLRGCPRPCLGRPPRGAPKLVRRPPVLRGPAHGSAREPTSGAGPARQPRGSDTGHLSPVSRKPFEVVHLLPLYSNRRPAPHAPLSGRPRSHHGVPPGRAAPGRPAAGRTAPASAFAPRGAGGRAGPSRHPPGRGPGRRGPQRLGPAAAADHHHRGAQGRHARAAGDAQPAPRRGRRRERGALLRLGGALQPGPALVPGPDALLVPAPAHGGEDPRVLHVAQSA</sequence>
<evidence type="ECO:0000313" key="3">
    <source>
        <dbReference type="RefSeq" id="XP_072593874.1"/>
    </source>
</evidence>
<accession>A0ABM4YUB2</accession>
<feature type="compositionally biased region" description="Low complexity" evidence="1">
    <location>
        <begin position="93"/>
        <end position="105"/>
    </location>
</feature>